<comment type="caution">
    <text evidence="2">The sequence shown here is derived from an EMBL/GenBank/DDBJ whole genome shotgun (WGS) entry which is preliminary data.</text>
</comment>
<organism evidence="2 3">
    <name type="scientific">Mucuna pruriens</name>
    <name type="common">Velvet bean</name>
    <name type="synonym">Dolichos pruriens</name>
    <dbReference type="NCBI Taxonomy" id="157652"/>
    <lineage>
        <taxon>Eukaryota</taxon>
        <taxon>Viridiplantae</taxon>
        <taxon>Streptophyta</taxon>
        <taxon>Embryophyta</taxon>
        <taxon>Tracheophyta</taxon>
        <taxon>Spermatophyta</taxon>
        <taxon>Magnoliopsida</taxon>
        <taxon>eudicotyledons</taxon>
        <taxon>Gunneridae</taxon>
        <taxon>Pentapetalae</taxon>
        <taxon>rosids</taxon>
        <taxon>fabids</taxon>
        <taxon>Fabales</taxon>
        <taxon>Fabaceae</taxon>
        <taxon>Papilionoideae</taxon>
        <taxon>50 kb inversion clade</taxon>
        <taxon>NPAAA clade</taxon>
        <taxon>indigoferoid/millettioid clade</taxon>
        <taxon>Phaseoleae</taxon>
        <taxon>Mucuna</taxon>
    </lineage>
</organism>
<dbReference type="OrthoDB" id="1921102at2759"/>
<dbReference type="AlphaFoldDB" id="A0A371HLY7"/>
<evidence type="ECO:0008006" key="4">
    <source>
        <dbReference type="Google" id="ProtNLM"/>
    </source>
</evidence>
<protein>
    <recommendedName>
        <fullName evidence="4">Transmembrane protein</fullName>
    </recommendedName>
</protein>
<sequence length="150" mass="16424">MVQISNSVPVYKAKPRPAKGIFVITHRSYANVHPHSTPPYILVQVQLPSTSFLNAVTWTVFLMFTVVLVSLASGVAFLLAVSPSSSFSKPCQHHGVGHFVRVPLDFPREMVCLPERAVMSRSHFDFFLPTLFAALVVGASTCLLRLVACA</sequence>
<keyword evidence="1" id="KW-0472">Membrane</keyword>
<proteinExistence type="predicted"/>
<evidence type="ECO:0000313" key="3">
    <source>
        <dbReference type="Proteomes" id="UP000257109"/>
    </source>
</evidence>
<evidence type="ECO:0000313" key="2">
    <source>
        <dbReference type="EMBL" id="RDY03734.1"/>
    </source>
</evidence>
<feature type="non-terminal residue" evidence="2">
    <location>
        <position position="1"/>
    </location>
</feature>
<gene>
    <name evidence="2" type="ORF">CR513_12648</name>
</gene>
<dbReference type="PANTHER" id="PTHR34658">
    <property type="entry name" value="OS01G0151800 PROTEIN"/>
    <property type="match status" value="1"/>
</dbReference>
<keyword evidence="1" id="KW-0812">Transmembrane</keyword>
<feature type="transmembrane region" description="Helical" evidence="1">
    <location>
        <begin position="126"/>
        <end position="148"/>
    </location>
</feature>
<dbReference type="PANTHER" id="PTHR34658:SF5">
    <property type="entry name" value="PROTEIN, PUTATIVE-RELATED"/>
    <property type="match status" value="1"/>
</dbReference>
<dbReference type="Proteomes" id="UP000257109">
    <property type="component" value="Unassembled WGS sequence"/>
</dbReference>
<evidence type="ECO:0000256" key="1">
    <source>
        <dbReference type="SAM" id="Phobius"/>
    </source>
</evidence>
<accession>A0A371HLY7</accession>
<reference evidence="2" key="1">
    <citation type="submission" date="2018-05" db="EMBL/GenBank/DDBJ databases">
        <title>Draft genome of Mucuna pruriens seed.</title>
        <authorList>
            <person name="Nnadi N.E."/>
            <person name="Vos R."/>
            <person name="Hasami M.H."/>
            <person name="Devisetty U.K."/>
            <person name="Aguiy J.C."/>
        </authorList>
    </citation>
    <scope>NUCLEOTIDE SEQUENCE [LARGE SCALE GENOMIC DNA]</scope>
    <source>
        <strain evidence="2">JCA_2017</strain>
    </source>
</reference>
<dbReference type="STRING" id="157652.A0A371HLY7"/>
<keyword evidence="1" id="KW-1133">Transmembrane helix</keyword>
<feature type="transmembrane region" description="Helical" evidence="1">
    <location>
        <begin position="55"/>
        <end position="80"/>
    </location>
</feature>
<keyword evidence="3" id="KW-1185">Reference proteome</keyword>
<name>A0A371HLY7_MUCPR</name>
<dbReference type="EMBL" id="QJKJ01002221">
    <property type="protein sequence ID" value="RDY03734.1"/>
    <property type="molecule type" value="Genomic_DNA"/>
</dbReference>